<organism evidence="1 2">
    <name type="scientific">Fodinibius roseus</name>
    <dbReference type="NCBI Taxonomy" id="1194090"/>
    <lineage>
        <taxon>Bacteria</taxon>
        <taxon>Pseudomonadati</taxon>
        <taxon>Balneolota</taxon>
        <taxon>Balneolia</taxon>
        <taxon>Balneolales</taxon>
        <taxon>Balneolaceae</taxon>
        <taxon>Fodinibius</taxon>
    </lineage>
</organism>
<sequence length="98" mass="11175">MATPIKRKYHISNEQLFELVDDVVEKDGLYKIGERRGIGLLSIDIGKVELLYLHIVQKEGISEISASTGLSFMKDRPQSDLPIKTINSFLQKLEKKMK</sequence>
<accession>A0A1M5K9S8</accession>
<name>A0A1M5K9S8_9BACT</name>
<dbReference type="AlphaFoldDB" id="A0A1M5K9S8"/>
<dbReference type="STRING" id="1194090.SAMN05443144_13025"/>
<evidence type="ECO:0000313" key="2">
    <source>
        <dbReference type="Proteomes" id="UP000184041"/>
    </source>
</evidence>
<evidence type="ECO:0000313" key="1">
    <source>
        <dbReference type="EMBL" id="SHG49249.1"/>
    </source>
</evidence>
<gene>
    <name evidence="1" type="ORF">SAMN05443144_13025</name>
</gene>
<protein>
    <submittedName>
        <fullName evidence="1">Uncharacterized protein</fullName>
    </submittedName>
</protein>
<reference evidence="1 2" key="1">
    <citation type="submission" date="2016-11" db="EMBL/GenBank/DDBJ databases">
        <authorList>
            <person name="Jaros S."/>
            <person name="Januszkiewicz K."/>
            <person name="Wedrychowicz H."/>
        </authorList>
    </citation>
    <scope>NUCLEOTIDE SEQUENCE [LARGE SCALE GENOMIC DNA]</scope>
    <source>
        <strain evidence="1 2">DSM 21986</strain>
    </source>
</reference>
<dbReference type="EMBL" id="FQUS01000030">
    <property type="protein sequence ID" value="SHG49249.1"/>
    <property type="molecule type" value="Genomic_DNA"/>
</dbReference>
<proteinExistence type="predicted"/>
<keyword evidence="2" id="KW-1185">Reference proteome</keyword>
<dbReference type="RefSeq" id="WP_073068121.1">
    <property type="nucleotide sequence ID" value="NZ_FQUS01000030.1"/>
</dbReference>
<dbReference type="Proteomes" id="UP000184041">
    <property type="component" value="Unassembled WGS sequence"/>
</dbReference>